<dbReference type="GeneID" id="93648234"/>
<evidence type="ECO:0000313" key="4">
    <source>
        <dbReference type="EMBL" id="OAG31110.1"/>
    </source>
</evidence>
<dbReference type="VEuPathDB" id="MicrosporidiaDB:NEDG_01884"/>
<keyword evidence="5" id="KW-1185">Reference proteome</keyword>
<dbReference type="InterPro" id="IPR001296">
    <property type="entry name" value="Glyco_trans_1"/>
</dbReference>
<comment type="caution">
    <text evidence="4">The sequence shown here is derived from an EMBL/GenBank/DDBJ whole genome shotgun (WGS) entry which is preliminary data.</text>
</comment>
<evidence type="ECO:0000256" key="2">
    <source>
        <dbReference type="ARBA" id="ARBA00022679"/>
    </source>
</evidence>
<dbReference type="PANTHER" id="PTHR46401">
    <property type="entry name" value="GLYCOSYLTRANSFERASE WBBK-RELATED"/>
    <property type="match status" value="1"/>
</dbReference>
<name>A0A177EI94_9MICR</name>
<dbReference type="RefSeq" id="XP_067544834.1">
    <property type="nucleotide sequence ID" value="XM_067689302.1"/>
</dbReference>
<evidence type="ECO:0000259" key="3">
    <source>
        <dbReference type="Pfam" id="PF00534"/>
    </source>
</evidence>
<dbReference type="Proteomes" id="UP000185944">
    <property type="component" value="Unassembled WGS sequence"/>
</dbReference>
<evidence type="ECO:0000256" key="1">
    <source>
        <dbReference type="ARBA" id="ARBA00022676"/>
    </source>
</evidence>
<sequence>MNKGVRVLDPGRFNYHYQHKHQNTMRGALLLVVALIAYLADCKGQKKTPRKYKLGVFTTYKPTICGIAQFSANMVNGIKKSDKNIEVEIFNIVKSNPGPPRWVDGVKVRDILCTPNSEPKEFRALASYVKANHFNGVIINHEYWLISRYKHYEVLTAAISATGTAVYTLLHTPHSYPTAARKRHVRKVAASSTNVFVMSWKGKHYLHHSYGIPKSKIVYFPHGIKTARVNKSHLKSLKIPAGKFIIYSDGIMHREKGLVRIVEALTILKKRKQISNILLLVAGINSKGSKYMEQITEMIRRRDLKNHFMWIPKFLSIEEMATLHNRANVYITLFDEVIPTSGTLTYAMFVGGTIISTPYRYSVELLGVDNTPGQGTSNKAINDLRHEKGRIAYAGACVPFHRPEVLANIIDRLKKNPALAKKLRKRSKQRVKGYSWKNVSAHIAKFLKTKDKKPINPDPYTTPFLLSECIWNKKDITNFLGSQVATTLVNGTYLLYKDSFIKITASVANRQLQRMNIKTLSPKNSTRKLSRGRLSIDQNQHLEITAYNSNYAWVITPNIVFVVGYQKSDKSLFFKVLFENMHGNATGGLGTSLRQKYDLTKPPALGFDRFKIQAL</sequence>
<reference evidence="4 5" key="1">
    <citation type="submission" date="2016-02" db="EMBL/GenBank/DDBJ databases">
        <title>Discovery of a natural microsporidian pathogen with a broad tissue tropism in Caenorhabditis elegans.</title>
        <authorList>
            <person name="Luallen R.J."/>
            <person name="Reinke A.W."/>
            <person name="Tong L."/>
            <person name="Botts M.R."/>
            <person name="Felix M.-A."/>
            <person name="Troemel E.R."/>
        </authorList>
    </citation>
    <scope>NUCLEOTIDE SEQUENCE [LARGE SCALE GENOMIC DNA]</scope>
    <source>
        <strain evidence="4 5">JUm2807</strain>
    </source>
</reference>
<dbReference type="SUPFAM" id="SSF53756">
    <property type="entry name" value="UDP-Glycosyltransferase/glycogen phosphorylase"/>
    <property type="match status" value="1"/>
</dbReference>
<dbReference type="AlphaFoldDB" id="A0A177EI94"/>
<organism evidence="4 5">
    <name type="scientific">Nematocida displodere</name>
    <dbReference type="NCBI Taxonomy" id="1805483"/>
    <lineage>
        <taxon>Eukaryota</taxon>
        <taxon>Fungi</taxon>
        <taxon>Fungi incertae sedis</taxon>
        <taxon>Microsporidia</taxon>
        <taxon>Nematocida</taxon>
    </lineage>
</organism>
<protein>
    <recommendedName>
        <fullName evidence="3">Glycosyl transferase family 1 domain-containing protein</fullName>
    </recommendedName>
</protein>
<dbReference type="Gene3D" id="3.40.50.2000">
    <property type="entry name" value="Glycogen Phosphorylase B"/>
    <property type="match status" value="1"/>
</dbReference>
<evidence type="ECO:0000313" key="5">
    <source>
        <dbReference type="Proteomes" id="UP000185944"/>
    </source>
</evidence>
<dbReference type="STRING" id="1805483.A0A177EI94"/>
<dbReference type="EMBL" id="LTDL01000022">
    <property type="protein sequence ID" value="OAG31110.1"/>
    <property type="molecule type" value="Genomic_DNA"/>
</dbReference>
<dbReference type="OrthoDB" id="2193793at2759"/>
<gene>
    <name evidence="4" type="ORF">NEDG_01884</name>
</gene>
<dbReference type="GO" id="GO:0016757">
    <property type="term" value="F:glycosyltransferase activity"/>
    <property type="evidence" value="ECO:0007669"/>
    <property type="project" value="UniProtKB-KW"/>
</dbReference>
<proteinExistence type="predicted"/>
<accession>A0A177EI94</accession>
<dbReference type="Pfam" id="PF00534">
    <property type="entry name" value="Glycos_transf_1"/>
    <property type="match status" value="1"/>
</dbReference>
<keyword evidence="1" id="KW-0328">Glycosyltransferase</keyword>
<feature type="domain" description="Glycosyl transferase family 1" evidence="3">
    <location>
        <begin position="234"/>
        <end position="358"/>
    </location>
</feature>
<keyword evidence="2" id="KW-0808">Transferase</keyword>
<dbReference type="PANTHER" id="PTHR46401:SF2">
    <property type="entry name" value="GLYCOSYLTRANSFERASE WBBK-RELATED"/>
    <property type="match status" value="1"/>
</dbReference>